<accession>A0ABY4EHT3</accession>
<sequence>MPYEPFFNAHHSPVGAFASFTLGYKGASGGLGIELGKPADENMYIGLETEEGGTYQAFPFFGDTEEDLARFAVGNDQTEGDQSLITHFSDEEIQRDFNAGTDTWRAGDLEFTIYSPVREIPDPEGGNVQNLKDTIVPAVFVEVTIDNRNHAKKRKAFFGYQGEDPYSGMRRITSSGIQGIGQGRRTAIVTNDAAAKAGLGFTIDKVLNVEHEFNLGFGLGLCGAIVIEAEANEKKTFQLAVCFYRDGYVTSGIDTTYYYTQYFSSIEEVAAYALDRFQPLIDHCRSGNQLVDGQKLTDEQRFMMAHSIKSYYGNTQFLENNGKPLWVVNEGEYRMMNTFDLTVDQLFYELKMSPWTVKNVLEQFTDRYSYKDTVFFPETKEQHPGGISFTHDMGVANVFSDPGRSAYEFAGIDDCFSFMTHEELVNWLCCASVYVSQTGDEAFAVKHKEVLVEAFNSMLHRDHPEPEQRNGLMGLDSSYTKGGAEITTYDSLDVSLGQARNNIYLAVKCWGVYAALEKLFQKLELSDLSREAGRQLRSCAETITSEMTEEGYIPAVITEGNTSRIIPAIEGLIFPYFTDCKEYLKEEGEFGTFIQALKKHIENVLKPGVCLFEDGGWKISSTSDNSWLSKIYLCQFIYREILEFPWGEQEKAADQAHVKWLTHPKLSYWSWSDQIIAGEISASRYYPRGVTSILWLLEK</sequence>
<keyword evidence="1" id="KW-0378">Hydrolase</keyword>
<protein>
    <submittedName>
        <fullName evidence="1">Glycoside hydrolase family 52 protein</fullName>
    </submittedName>
</protein>
<dbReference type="RefSeq" id="WP_244709667.1">
    <property type="nucleotide sequence ID" value="NZ_CP095073.1"/>
</dbReference>
<evidence type="ECO:0000313" key="1">
    <source>
        <dbReference type="EMBL" id="UOQ44033.1"/>
    </source>
</evidence>
<dbReference type="Proteomes" id="UP000831787">
    <property type="component" value="Chromosome"/>
</dbReference>
<dbReference type="InterPro" id="IPR000852">
    <property type="entry name" value="Glyco_hydro_52"/>
</dbReference>
<organism evidence="1 2">
    <name type="scientific">Halobacillus salinarum</name>
    <dbReference type="NCBI Taxonomy" id="2932257"/>
    <lineage>
        <taxon>Bacteria</taxon>
        <taxon>Bacillati</taxon>
        <taxon>Bacillota</taxon>
        <taxon>Bacilli</taxon>
        <taxon>Bacillales</taxon>
        <taxon>Bacillaceae</taxon>
        <taxon>Halobacillus</taxon>
    </lineage>
</organism>
<dbReference type="Pfam" id="PF03512">
    <property type="entry name" value="Glyco_hydro_52"/>
    <property type="match status" value="1"/>
</dbReference>
<dbReference type="EMBL" id="CP095073">
    <property type="protein sequence ID" value="UOQ44033.1"/>
    <property type="molecule type" value="Genomic_DNA"/>
</dbReference>
<gene>
    <name evidence="1" type="ORF">MUN89_19545</name>
</gene>
<dbReference type="GO" id="GO:0016787">
    <property type="term" value="F:hydrolase activity"/>
    <property type="evidence" value="ECO:0007669"/>
    <property type="project" value="UniProtKB-KW"/>
</dbReference>
<evidence type="ECO:0000313" key="2">
    <source>
        <dbReference type="Proteomes" id="UP000831787"/>
    </source>
</evidence>
<keyword evidence="2" id="KW-1185">Reference proteome</keyword>
<reference evidence="1 2" key="1">
    <citation type="submission" date="2022-04" db="EMBL/GenBank/DDBJ databases">
        <title>Halobacillus sp. isolated from saltern.</title>
        <authorList>
            <person name="Won M."/>
            <person name="Lee C.-M."/>
            <person name="Woen H.-Y."/>
            <person name="Kwon S.-W."/>
        </authorList>
    </citation>
    <scope>NUCLEOTIDE SEQUENCE [LARGE SCALE GENOMIC DNA]</scope>
    <source>
        <strain evidence="1 2">SSBR10-3</strain>
    </source>
</reference>
<proteinExistence type="predicted"/>
<dbReference type="PRINTS" id="PR00845">
    <property type="entry name" value="GLHYDRLASE52"/>
</dbReference>
<name>A0ABY4EHT3_9BACI</name>